<feature type="compositionally biased region" description="Basic and acidic residues" evidence="1">
    <location>
        <begin position="30"/>
        <end position="48"/>
    </location>
</feature>
<keyword evidence="4" id="KW-1185">Reference proteome</keyword>
<protein>
    <submittedName>
        <fullName evidence="3">Phosphatase</fullName>
    </submittedName>
</protein>
<dbReference type="EMBL" id="NFHO01000010">
    <property type="protein sequence ID" value="OUN41898.1"/>
    <property type="molecule type" value="Genomic_DNA"/>
</dbReference>
<evidence type="ECO:0000259" key="2">
    <source>
        <dbReference type="SMART" id="SM00481"/>
    </source>
</evidence>
<dbReference type="Pfam" id="PF02811">
    <property type="entry name" value="PHP"/>
    <property type="match status" value="1"/>
</dbReference>
<feature type="domain" description="Polymerase/histidinol phosphatase N-terminal" evidence="2">
    <location>
        <begin position="140"/>
        <end position="205"/>
    </location>
</feature>
<dbReference type="InterPro" id="IPR016195">
    <property type="entry name" value="Pol/histidinol_Pase-like"/>
</dbReference>
<sequence>MAKTKGAKSAAKEAEKSARKRAKASRKMRERADASLDADARVSEEARRKALKRELKKHGKAKKDARAIIREEAREHAEASKAIRRETDRAIKSIAAQAAVDAANTAAQTAARAAQEAARHLSPRYSAPCPVAGRTALGSWDLHNHSVFSDGSCTVDELIAGARAAGLTRIAITDHDCLSQLSFIRARSRELSFPVLAGVEVSAHDPATGRKVHVLGFGLEATADGSGPVERLVAPTLFARTATSLWQAWVLKREDVEFSGHRLSFDEVYDVARASTGIYKQHIMEALTRRPHTDPDYQFCYQCWFKGDSPANRTVEYPTAVEAVRAIREQGGVPVLAHPGQTKSWAIVPELVGAGLMGIEAFHPDHGPVEEGLAFELAERLGLFVTGGSDYHGKYGSSPALGTSFVCPEEAGSKVEGLFASEAALS</sequence>
<dbReference type="GO" id="GO:0035312">
    <property type="term" value="F:5'-3' DNA exonuclease activity"/>
    <property type="evidence" value="ECO:0007669"/>
    <property type="project" value="TreeGrafter"/>
</dbReference>
<accession>A0A1Y3U3V4</accession>
<dbReference type="Proteomes" id="UP000196560">
    <property type="component" value="Unassembled WGS sequence"/>
</dbReference>
<dbReference type="CDD" id="cd07438">
    <property type="entry name" value="PHP_HisPPase_AMP"/>
    <property type="match status" value="1"/>
</dbReference>
<dbReference type="Gene3D" id="3.20.20.140">
    <property type="entry name" value="Metal-dependent hydrolases"/>
    <property type="match status" value="1"/>
</dbReference>
<name>A0A1Y3U3V4_9ACTN</name>
<evidence type="ECO:0000313" key="4">
    <source>
        <dbReference type="Proteomes" id="UP000196560"/>
    </source>
</evidence>
<evidence type="ECO:0000313" key="3">
    <source>
        <dbReference type="EMBL" id="OUN41898.1"/>
    </source>
</evidence>
<dbReference type="STRING" id="1118060.GCA_000311845_00257"/>
<dbReference type="InterPro" id="IPR003141">
    <property type="entry name" value="Pol/His_phosphatase_N"/>
</dbReference>
<dbReference type="Gene3D" id="1.10.150.650">
    <property type="match status" value="1"/>
</dbReference>
<dbReference type="PANTHER" id="PTHR42924">
    <property type="entry name" value="EXONUCLEASE"/>
    <property type="match status" value="1"/>
</dbReference>
<dbReference type="GO" id="GO:0004534">
    <property type="term" value="F:5'-3' RNA exonuclease activity"/>
    <property type="evidence" value="ECO:0007669"/>
    <property type="project" value="TreeGrafter"/>
</dbReference>
<proteinExistence type="predicted"/>
<dbReference type="RefSeq" id="WP_235895731.1">
    <property type="nucleotide sequence ID" value="NZ_NFHO01000010.1"/>
</dbReference>
<dbReference type="InterPro" id="IPR052018">
    <property type="entry name" value="PHP_domain"/>
</dbReference>
<evidence type="ECO:0000256" key="1">
    <source>
        <dbReference type="SAM" id="MobiDB-lite"/>
    </source>
</evidence>
<gene>
    <name evidence="3" type="ORF">B5G21_08590</name>
</gene>
<dbReference type="eggNOG" id="COG0613">
    <property type="taxonomic scope" value="Bacteria"/>
</dbReference>
<feature type="compositionally biased region" description="Basic residues" evidence="1">
    <location>
        <begin position="49"/>
        <end position="61"/>
    </location>
</feature>
<dbReference type="SUPFAM" id="SSF89550">
    <property type="entry name" value="PHP domain-like"/>
    <property type="match status" value="1"/>
</dbReference>
<dbReference type="AlphaFoldDB" id="A0A1Y3U3V4"/>
<feature type="region of interest" description="Disordered" evidence="1">
    <location>
        <begin position="1"/>
        <end position="66"/>
    </location>
</feature>
<dbReference type="SMART" id="SM00481">
    <property type="entry name" value="POLIIIAc"/>
    <property type="match status" value="1"/>
</dbReference>
<dbReference type="InterPro" id="IPR004013">
    <property type="entry name" value="PHP_dom"/>
</dbReference>
<reference evidence="4" key="1">
    <citation type="submission" date="2017-04" db="EMBL/GenBank/DDBJ databases">
        <title>Function of individual gut microbiota members based on whole genome sequencing of pure cultures obtained from chicken caecum.</title>
        <authorList>
            <person name="Medvecky M."/>
            <person name="Cejkova D."/>
            <person name="Polansky O."/>
            <person name="Karasova D."/>
            <person name="Kubasova T."/>
            <person name="Cizek A."/>
            <person name="Rychlik I."/>
        </authorList>
    </citation>
    <scope>NUCLEOTIDE SEQUENCE [LARGE SCALE GENOMIC DNA]</scope>
    <source>
        <strain evidence="4">An70</strain>
    </source>
</reference>
<dbReference type="PANTHER" id="PTHR42924:SF3">
    <property type="entry name" value="POLYMERASE_HISTIDINOL PHOSPHATASE N-TERMINAL DOMAIN-CONTAINING PROTEIN"/>
    <property type="match status" value="1"/>
</dbReference>
<comment type="caution">
    <text evidence="3">The sequence shown here is derived from an EMBL/GenBank/DDBJ whole genome shotgun (WGS) entry which is preliminary data.</text>
</comment>
<feature type="compositionally biased region" description="Basic residues" evidence="1">
    <location>
        <begin position="18"/>
        <end position="29"/>
    </location>
</feature>
<organism evidence="3 4">
    <name type="scientific">Enorma massiliensis</name>
    <dbReference type="NCBI Taxonomy" id="1472761"/>
    <lineage>
        <taxon>Bacteria</taxon>
        <taxon>Bacillati</taxon>
        <taxon>Actinomycetota</taxon>
        <taxon>Coriobacteriia</taxon>
        <taxon>Coriobacteriales</taxon>
        <taxon>Coriobacteriaceae</taxon>
        <taxon>Enorma</taxon>
    </lineage>
</organism>